<sequence length="160" mass="16427">MMPSAPLPSLLVSLFEPTLCCSSDTKPSNRMVTSLNSVASEPLPGGPVVRIVFEGMLGNPAPVDSWNTSSVSRMDEAPDSFTRIPESPSSASVCCPLATDPDSVITVTPFTSRSTSSIDCAGAGCFGGRDGCCRCCPRSSSSLSTSSSSSSPSCRLSTSS</sequence>
<dbReference type="AlphaFoldDB" id="A0A2M4C664"/>
<protein>
    <submittedName>
        <fullName evidence="3">Putative secreted protein</fullName>
    </submittedName>
</protein>
<keyword evidence="2" id="KW-0732">Signal</keyword>
<feature type="chain" id="PRO_5014656387" evidence="2">
    <location>
        <begin position="21"/>
        <end position="160"/>
    </location>
</feature>
<feature type="signal peptide" evidence="2">
    <location>
        <begin position="1"/>
        <end position="20"/>
    </location>
</feature>
<reference evidence="3" key="1">
    <citation type="submission" date="2018-01" db="EMBL/GenBank/DDBJ databases">
        <title>An insight into the sialome of Amazonian anophelines.</title>
        <authorList>
            <person name="Ribeiro J.M."/>
            <person name="Scarpassa V."/>
            <person name="Calvo E."/>
        </authorList>
    </citation>
    <scope>NUCLEOTIDE SEQUENCE</scope>
    <source>
        <tissue evidence="3">Salivary glands</tissue>
    </source>
</reference>
<organism evidence="3">
    <name type="scientific">Anopheles marajoara</name>
    <dbReference type="NCBI Taxonomy" id="58244"/>
    <lineage>
        <taxon>Eukaryota</taxon>
        <taxon>Metazoa</taxon>
        <taxon>Ecdysozoa</taxon>
        <taxon>Arthropoda</taxon>
        <taxon>Hexapoda</taxon>
        <taxon>Insecta</taxon>
        <taxon>Pterygota</taxon>
        <taxon>Neoptera</taxon>
        <taxon>Endopterygota</taxon>
        <taxon>Diptera</taxon>
        <taxon>Nematocera</taxon>
        <taxon>Culicoidea</taxon>
        <taxon>Culicidae</taxon>
        <taxon>Anophelinae</taxon>
        <taxon>Anopheles</taxon>
    </lineage>
</organism>
<dbReference type="EMBL" id="GGFJ01011662">
    <property type="protein sequence ID" value="MBW60803.1"/>
    <property type="molecule type" value="Transcribed_RNA"/>
</dbReference>
<evidence type="ECO:0000313" key="3">
    <source>
        <dbReference type="EMBL" id="MBW60803.1"/>
    </source>
</evidence>
<feature type="region of interest" description="Disordered" evidence="1">
    <location>
        <begin position="138"/>
        <end position="160"/>
    </location>
</feature>
<accession>A0A2M4C664</accession>
<name>A0A2M4C664_9DIPT</name>
<proteinExistence type="predicted"/>
<evidence type="ECO:0000256" key="2">
    <source>
        <dbReference type="SAM" id="SignalP"/>
    </source>
</evidence>
<evidence type="ECO:0000256" key="1">
    <source>
        <dbReference type="SAM" id="MobiDB-lite"/>
    </source>
</evidence>